<dbReference type="EMBL" id="JAENIK010000012">
    <property type="protein sequence ID" value="MBK1817755.1"/>
    <property type="molecule type" value="Genomic_DNA"/>
</dbReference>
<dbReference type="InterPro" id="IPR038637">
    <property type="entry name" value="NPCBM_sf"/>
</dbReference>
<evidence type="ECO:0000313" key="4">
    <source>
        <dbReference type="Proteomes" id="UP000600139"/>
    </source>
</evidence>
<protein>
    <submittedName>
        <fullName evidence="3">NPCBM/NEW2 domain-containing protein</fullName>
    </submittedName>
</protein>
<feature type="signal peptide" evidence="1">
    <location>
        <begin position="1"/>
        <end position="20"/>
    </location>
</feature>
<dbReference type="InterPro" id="IPR013222">
    <property type="entry name" value="Glyco_hyd_98_carb-bd"/>
</dbReference>
<gene>
    <name evidence="3" type="ORF">JIN84_19200</name>
</gene>
<reference evidence="3" key="1">
    <citation type="submission" date="2021-01" db="EMBL/GenBank/DDBJ databases">
        <title>Modified the classification status of verrucomicrobia.</title>
        <authorList>
            <person name="Feng X."/>
        </authorList>
    </citation>
    <scope>NUCLEOTIDE SEQUENCE</scope>
    <source>
        <strain evidence="3">JCM 18052</strain>
    </source>
</reference>
<dbReference type="Pfam" id="PF08305">
    <property type="entry name" value="NPCBM"/>
    <property type="match status" value="1"/>
</dbReference>
<name>A0A934R950_9BACT</name>
<dbReference type="Gene3D" id="2.60.120.1060">
    <property type="entry name" value="NPCBM/NEW2 domain"/>
    <property type="match status" value="1"/>
</dbReference>
<comment type="caution">
    <text evidence="3">The sequence shown here is derived from an EMBL/GenBank/DDBJ whole genome shotgun (WGS) entry which is preliminary data.</text>
</comment>
<organism evidence="3 4">
    <name type="scientific">Luteolibacter yonseiensis</name>
    <dbReference type="NCBI Taxonomy" id="1144680"/>
    <lineage>
        <taxon>Bacteria</taxon>
        <taxon>Pseudomonadati</taxon>
        <taxon>Verrucomicrobiota</taxon>
        <taxon>Verrucomicrobiia</taxon>
        <taxon>Verrucomicrobiales</taxon>
        <taxon>Verrucomicrobiaceae</taxon>
        <taxon>Luteolibacter</taxon>
    </lineage>
</organism>
<sequence>MKIRINSCCLLLASLMTGLATPENDIASQVPAARAILDEWQAEKPERAQRKLHVILWTPSDREPAPGYRERLSAVLHDIQKFYAKEMTRVGFGPRTLRFDEESGGMIRIHQVRGRHPYAHYATKSGSEIREECLKPLKQAGVDADKETIVIFCNMANWDADKGTMTQNSPYYAGGTHMKGTAWQVDSPLLNLDFLAKKEPVFHDGQYGNISVGRYNSIFIGGVAHELGHALGLPHACEREDEKESFGTALMGSGNRSYGENLRGEGKGTFLTLAHALRLASHPIFCGSIKGVDIPANVLVTDASIQQAGNGCDFSATVKADPPVYGVVAYMDPEGGGDYDATTTTAVPDKNGKFVLHCQTFAKGKAGELRVVYLQSNGVASGFLSATPYSYPYLVDSSGKVDISASRTRLLLEPLVAAVAARAPAAVELRLKELASFKDDSLSEIARCYANSISPRLKSGIGPGTNRVLLSEMATAEALTGYGPPTRDGLPGRDGILICGGRAYARGLYAHAPARHVWELDGSWKSLQGRAGIADGHDGTVRFVIEGDGKLLWQSDVVKAGKSLPFQADLSGIRKLTLRTEDGGDETRGDWGLWLAPEISR</sequence>
<evidence type="ECO:0000259" key="2">
    <source>
        <dbReference type="SMART" id="SM00776"/>
    </source>
</evidence>
<dbReference type="Proteomes" id="UP000600139">
    <property type="component" value="Unassembled WGS sequence"/>
</dbReference>
<feature type="domain" description="Glycosyl hydrolase family 98 putative carbohydrate-binding module" evidence="2">
    <location>
        <begin position="464"/>
        <end position="601"/>
    </location>
</feature>
<accession>A0A934R950</accession>
<feature type="chain" id="PRO_5037519655" evidence="1">
    <location>
        <begin position="21"/>
        <end position="601"/>
    </location>
</feature>
<dbReference type="InterPro" id="IPR008979">
    <property type="entry name" value="Galactose-bd-like_sf"/>
</dbReference>
<evidence type="ECO:0000256" key="1">
    <source>
        <dbReference type="SAM" id="SignalP"/>
    </source>
</evidence>
<dbReference type="SUPFAM" id="SSF55486">
    <property type="entry name" value="Metalloproteases ('zincins'), catalytic domain"/>
    <property type="match status" value="1"/>
</dbReference>
<proteinExistence type="predicted"/>
<dbReference type="AlphaFoldDB" id="A0A934R950"/>
<keyword evidence="1" id="KW-0732">Signal</keyword>
<dbReference type="SMART" id="SM00776">
    <property type="entry name" value="NPCBM"/>
    <property type="match status" value="1"/>
</dbReference>
<dbReference type="RefSeq" id="WP_200352685.1">
    <property type="nucleotide sequence ID" value="NZ_BAABHZ010000001.1"/>
</dbReference>
<evidence type="ECO:0000313" key="3">
    <source>
        <dbReference type="EMBL" id="MBK1817755.1"/>
    </source>
</evidence>
<dbReference type="SUPFAM" id="SSF49785">
    <property type="entry name" value="Galactose-binding domain-like"/>
    <property type="match status" value="1"/>
</dbReference>
<keyword evidence="4" id="KW-1185">Reference proteome</keyword>